<dbReference type="PIRSF" id="PIRSF000513">
    <property type="entry name" value="Thz_kinase"/>
    <property type="match status" value="1"/>
</dbReference>
<keyword evidence="4 11" id="KW-0808">Transferase</keyword>
<keyword evidence="5 11" id="KW-0479">Metal-binding</keyword>
<dbReference type="GO" id="GO:0009229">
    <property type="term" value="P:thiamine diphosphate biosynthetic process"/>
    <property type="evidence" value="ECO:0007669"/>
    <property type="project" value="UniProtKB-UniRule"/>
</dbReference>
<keyword evidence="7 11" id="KW-0418">Kinase</keyword>
<feature type="binding site" evidence="11">
    <location>
        <position position="162"/>
    </location>
    <ligand>
        <name>ATP</name>
        <dbReference type="ChEBI" id="CHEBI:30616"/>
    </ligand>
</feature>
<comment type="caution">
    <text evidence="12">The sequence shown here is derived from an EMBL/GenBank/DDBJ whole genome shotgun (WGS) entry which is preliminary data.</text>
</comment>
<dbReference type="InterPro" id="IPR000417">
    <property type="entry name" value="Hyethyz_kinase"/>
</dbReference>
<dbReference type="EC" id="2.7.1.50" evidence="11"/>
<evidence type="ECO:0000256" key="7">
    <source>
        <dbReference type="ARBA" id="ARBA00022777"/>
    </source>
</evidence>
<evidence type="ECO:0000256" key="11">
    <source>
        <dbReference type="HAMAP-Rule" id="MF_00228"/>
    </source>
</evidence>
<dbReference type="NCBIfam" id="NF006830">
    <property type="entry name" value="PRK09355.1"/>
    <property type="match status" value="1"/>
</dbReference>
<feature type="binding site" evidence="11">
    <location>
        <position position="40"/>
    </location>
    <ligand>
        <name>substrate</name>
    </ligand>
</feature>
<dbReference type="GO" id="GO:0004417">
    <property type="term" value="F:hydroxyethylthiazole kinase activity"/>
    <property type="evidence" value="ECO:0007669"/>
    <property type="project" value="UniProtKB-UniRule"/>
</dbReference>
<evidence type="ECO:0000256" key="3">
    <source>
        <dbReference type="ARBA" id="ARBA00004868"/>
    </source>
</evidence>
<comment type="catalytic activity">
    <reaction evidence="1 11">
        <text>5-(2-hydroxyethyl)-4-methylthiazole + ATP = 4-methyl-5-(2-phosphooxyethyl)-thiazole + ADP + H(+)</text>
        <dbReference type="Rhea" id="RHEA:24212"/>
        <dbReference type="ChEBI" id="CHEBI:15378"/>
        <dbReference type="ChEBI" id="CHEBI:17957"/>
        <dbReference type="ChEBI" id="CHEBI:30616"/>
        <dbReference type="ChEBI" id="CHEBI:58296"/>
        <dbReference type="ChEBI" id="CHEBI:456216"/>
        <dbReference type="EC" id="2.7.1.50"/>
    </reaction>
</comment>
<dbReference type="NCBIfam" id="TIGR00694">
    <property type="entry name" value="thiM"/>
    <property type="match status" value="1"/>
</dbReference>
<comment type="pathway">
    <text evidence="3 11">Cofactor biosynthesis; thiamine diphosphate biosynthesis; 4-methyl-5-(2-phosphoethyl)-thiazole from 5-(2-hydroxyethyl)-4-methylthiazole: step 1/1.</text>
</comment>
<accession>A0A5D0MCF2</accession>
<keyword evidence="13" id="KW-1185">Reference proteome</keyword>
<keyword evidence="10 11" id="KW-0784">Thiamine biosynthesis</keyword>
<sequence>MKNIFNKIKTDKPLVHHITNYVTVNDCANTTLYWGGLPVMAHSKEEVDDMVELASSLVLNIGTLDKKQMEAMLKAGKKANELDIPVILDPVGVGATSYRTEMAVNLLNELDIAVISGNKGEITVLAGKKGQVKGVESVGKYNEIIKNSKALAQNSSSIVVVSGKEDIVTNGFQIYKIKNGSKLLGKVVGTGCMLTSTIGVFAGVSDDYFDSTIKAVVSYGIAGEISAEKSIGPASFKINFMDSIAAFNNEKYEKYNKIDNLS</sequence>
<proteinExistence type="inferred from homology"/>
<dbReference type="Gene3D" id="3.40.1190.20">
    <property type="match status" value="1"/>
</dbReference>
<dbReference type="PRINTS" id="PR01099">
    <property type="entry name" value="HYETHTZKNASE"/>
</dbReference>
<reference evidence="12" key="1">
    <citation type="submission" date="2019-08" db="EMBL/GenBank/DDBJ databases">
        <title>Genomic characterization of a novel candidate phylum (ARYD3) from a high temperature, high salinity tertiary oil reservoir in north central Oklahoma, USA.</title>
        <authorList>
            <person name="Youssef N.H."/>
            <person name="Yadav A."/>
            <person name="Elshahed M.S."/>
        </authorList>
    </citation>
    <scope>NUCLEOTIDE SEQUENCE [LARGE SCALE GENOMIC DNA]</scope>
    <source>
        <strain evidence="12">ARYD3</strain>
    </source>
</reference>
<dbReference type="GO" id="GO:0009228">
    <property type="term" value="P:thiamine biosynthetic process"/>
    <property type="evidence" value="ECO:0007669"/>
    <property type="project" value="UniProtKB-KW"/>
</dbReference>
<dbReference type="CDD" id="cd01170">
    <property type="entry name" value="THZ_kinase"/>
    <property type="match status" value="1"/>
</dbReference>
<evidence type="ECO:0000256" key="4">
    <source>
        <dbReference type="ARBA" id="ARBA00022679"/>
    </source>
</evidence>
<dbReference type="SUPFAM" id="SSF53613">
    <property type="entry name" value="Ribokinase-like"/>
    <property type="match status" value="1"/>
</dbReference>
<evidence type="ECO:0000256" key="8">
    <source>
        <dbReference type="ARBA" id="ARBA00022840"/>
    </source>
</evidence>
<evidence type="ECO:0000256" key="10">
    <source>
        <dbReference type="ARBA" id="ARBA00022977"/>
    </source>
</evidence>
<gene>
    <name evidence="11 12" type="primary">thiM</name>
    <name evidence="12" type="ORF">FXF47_03845</name>
</gene>
<dbReference type="Pfam" id="PF02110">
    <property type="entry name" value="HK"/>
    <property type="match status" value="1"/>
</dbReference>
<organism evidence="12 13">
    <name type="scientific">Candidatus Mcinerneyibacterium aminivorans</name>
    <dbReference type="NCBI Taxonomy" id="2703815"/>
    <lineage>
        <taxon>Bacteria</taxon>
        <taxon>Candidatus Macinerneyibacteriota</taxon>
        <taxon>Candidatus Mcinerneyibacteria</taxon>
        <taxon>Candidatus Mcinerneyibacteriales</taxon>
        <taxon>Candidatus Mcinerneyibacteriaceae</taxon>
        <taxon>Candidatus Mcinerneyibacterium</taxon>
    </lineage>
</organism>
<dbReference type="HAMAP" id="MF_00228">
    <property type="entry name" value="Thz_kinase"/>
    <property type="match status" value="1"/>
</dbReference>
<dbReference type="InterPro" id="IPR029056">
    <property type="entry name" value="Ribokinase-like"/>
</dbReference>
<keyword evidence="9 11" id="KW-0460">Magnesium</keyword>
<evidence type="ECO:0000256" key="2">
    <source>
        <dbReference type="ARBA" id="ARBA00001946"/>
    </source>
</evidence>
<feature type="binding site" evidence="11">
    <location>
        <position position="189"/>
    </location>
    <ligand>
        <name>substrate</name>
    </ligand>
</feature>
<keyword evidence="6 11" id="KW-0547">Nucleotide-binding</keyword>
<dbReference type="EMBL" id="VSIX01000033">
    <property type="protein sequence ID" value="TYB31457.1"/>
    <property type="molecule type" value="Genomic_DNA"/>
</dbReference>
<protein>
    <recommendedName>
        <fullName evidence="11">Hydroxyethylthiazole kinase</fullName>
        <ecNumber evidence="11">2.7.1.50</ecNumber>
    </recommendedName>
    <alternativeName>
        <fullName evidence="11">4-methyl-5-beta-hydroxyethylthiazole kinase</fullName>
        <shortName evidence="11">TH kinase</shortName>
        <shortName evidence="11">Thz kinase</shortName>
    </alternativeName>
</protein>
<comment type="function">
    <text evidence="11">Catalyzes the phosphorylation of the hydroxyl group of 4-methyl-5-beta-hydroxyethylthiazole (THZ).</text>
</comment>
<evidence type="ECO:0000256" key="9">
    <source>
        <dbReference type="ARBA" id="ARBA00022842"/>
    </source>
</evidence>
<feature type="binding site" evidence="11">
    <location>
        <position position="116"/>
    </location>
    <ligand>
        <name>ATP</name>
        <dbReference type="ChEBI" id="CHEBI:30616"/>
    </ligand>
</feature>
<evidence type="ECO:0000256" key="6">
    <source>
        <dbReference type="ARBA" id="ARBA00022741"/>
    </source>
</evidence>
<dbReference type="GO" id="GO:0000287">
    <property type="term" value="F:magnesium ion binding"/>
    <property type="evidence" value="ECO:0007669"/>
    <property type="project" value="UniProtKB-UniRule"/>
</dbReference>
<evidence type="ECO:0000313" key="12">
    <source>
        <dbReference type="EMBL" id="TYB31457.1"/>
    </source>
</evidence>
<comment type="similarity">
    <text evidence="11">Belongs to the Thz kinase family.</text>
</comment>
<dbReference type="Proteomes" id="UP000324143">
    <property type="component" value="Unassembled WGS sequence"/>
</dbReference>
<dbReference type="UniPathway" id="UPA00060">
    <property type="reaction ID" value="UER00139"/>
</dbReference>
<name>A0A5D0MCF2_9BACT</name>
<keyword evidence="8 11" id="KW-0067">ATP-binding</keyword>
<evidence type="ECO:0000256" key="5">
    <source>
        <dbReference type="ARBA" id="ARBA00022723"/>
    </source>
</evidence>
<comment type="cofactor">
    <cofactor evidence="2 11">
        <name>Mg(2+)</name>
        <dbReference type="ChEBI" id="CHEBI:18420"/>
    </cofactor>
</comment>
<dbReference type="GO" id="GO:0005524">
    <property type="term" value="F:ATP binding"/>
    <property type="evidence" value="ECO:0007669"/>
    <property type="project" value="UniProtKB-UniRule"/>
</dbReference>
<evidence type="ECO:0000256" key="1">
    <source>
        <dbReference type="ARBA" id="ARBA00001771"/>
    </source>
</evidence>
<evidence type="ECO:0000313" key="13">
    <source>
        <dbReference type="Proteomes" id="UP000324143"/>
    </source>
</evidence>
<dbReference type="AlphaFoldDB" id="A0A5D0MCF2"/>